<keyword evidence="1" id="KW-0575">Peroxidase</keyword>
<keyword evidence="2" id="KW-1185">Reference proteome</keyword>
<dbReference type="RefSeq" id="WP_139799160.1">
    <property type="nucleotide sequence ID" value="NZ_AP022584.1"/>
</dbReference>
<name>A0ABM7JIM3_9MYCO</name>
<proteinExistence type="predicted"/>
<keyword evidence="1" id="KW-0560">Oxidoreductase</keyword>
<evidence type="ECO:0000313" key="2">
    <source>
        <dbReference type="Proteomes" id="UP000466831"/>
    </source>
</evidence>
<gene>
    <name evidence="1" type="ORF">MMARJ_45720</name>
</gene>
<dbReference type="Proteomes" id="UP000466831">
    <property type="component" value="Chromosome"/>
</dbReference>
<dbReference type="GO" id="GO:0004601">
    <property type="term" value="F:peroxidase activity"/>
    <property type="evidence" value="ECO:0007669"/>
    <property type="project" value="UniProtKB-KW"/>
</dbReference>
<organism evidence="1 2">
    <name type="scientific">Mycobacterium marseillense</name>
    <dbReference type="NCBI Taxonomy" id="701042"/>
    <lineage>
        <taxon>Bacteria</taxon>
        <taxon>Bacillati</taxon>
        <taxon>Actinomycetota</taxon>
        <taxon>Actinomycetes</taxon>
        <taxon>Mycobacteriales</taxon>
        <taxon>Mycobacteriaceae</taxon>
        <taxon>Mycobacterium</taxon>
        <taxon>Mycobacterium avium complex (MAC)</taxon>
    </lineage>
</organism>
<accession>A0ABM7JIM3</accession>
<evidence type="ECO:0000313" key="1">
    <source>
        <dbReference type="EMBL" id="BBY13832.1"/>
    </source>
</evidence>
<protein>
    <submittedName>
        <fullName evidence="1">Heme peroxidase</fullName>
    </submittedName>
</protein>
<dbReference type="EMBL" id="AP022584">
    <property type="protein sequence ID" value="BBY13832.1"/>
    <property type="molecule type" value="Genomic_DNA"/>
</dbReference>
<reference evidence="1 2" key="1">
    <citation type="journal article" date="2019" name="Emerg. Microbes Infect.">
        <title>Comprehensive subspecies identification of 175 nontuberculous mycobacteria species based on 7547 genomic profiles.</title>
        <authorList>
            <person name="Matsumoto Y."/>
            <person name="Kinjo T."/>
            <person name="Motooka D."/>
            <person name="Nabeya D."/>
            <person name="Jung N."/>
            <person name="Uechi K."/>
            <person name="Horii T."/>
            <person name="Iida T."/>
            <person name="Fujita J."/>
            <person name="Nakamura S."/>
        </authorList>
    </citation>
    <scope>NUCLEOTIDE SEQUENCE [LARGE SCALE GENOMIC DNA]</scope>
    <source>
        <strain evidence="1 2">JCM 17324</strain>
    </source>
</reference>
<sequence>MNPHDDCRLLLGAISETLGVPGDTELLEEPRGYPDSLALCLIDSIQSLRNGYDTVVVPVLNRYRQHRLKHGADADTDGLPQFLAALDEIGGVERWSASVGTHHKAPGTSVLKGKAMRQAAEALVALNIETTQDLRKAAENPDELEAVRKAWTNVHGLGKASWDYFLMLAGPDGSKADTLLIRYVSRALALPKSAEPNRVQAALECAADTLGVTQKRLDHAIWLYESEASRRARRTRR</sequence>